<evidence type="ECO:0000259" key="3">
    <source>
        <dbReference type="Pfam" id="PF20434"/>
    </source>
</evidence>
<keyword evidence="1" id="KW-0378">Hydrolase</keyword>
<dbReference type="InterPro" id="IPR049492">
    <property type="entry name" value="BD-FAE-like_dom"/>
</dbReference>
<dbReference type="RefSeq" id="WP_006843863.1">
    <property type="nucleotide sequence ID" value="NZ_AQWJ01000006.1"/>
</dbReference>
<dbReference type="STRING" id="742767.HMPREF9456_02498"/>
<dbReference type="OrthoDB" id="9796689at2"/>
<dbReference type="PANTHER" id="PTHR48081:SF6">
    <property type="entry name" value="PEPTIDASE S9 PROLYL OLIGOPEPTIDASE CATALYTIC DOMAIN-CONTAINING PROTEIN"/>
    <property type="match status" value="1"/>
</dbReference>
<dbReference type="eggNOG" id="COG0657">
    <property type="taxonomic scope" value="Bacteria"/>
</dbReference>
<dbReference type="PANTHER" id="PTHR48081">
    <property type="entry name" value="AB HYDROLASE SUPERFAMILY PROTEIN C4A8.06C"/>
    <property type="match status" value="1"/>
</dbReference>
<dbReference type="InterPro" id="IPR050300">
    <property type="entry name" value="GDXG_lipolytic_enzyme"/>
</dbReference>
<comment type="caution">
    <text evidence="4">The sequence shown here is derived from an EMBL/GenBank/DDBJ whole genome shotgun (WGS) entry which is preliminary data.</text>
</comment>
<gene>
    <name evidence="4" type="ORF">HMPREF9456_02498</name>
</gene>
<name>F8X2K6_9BACT</name>
<protein>
    <recommendedName>
        <fullName evidence="3">BD-FAE-like domain-containing protein</fullName>
    </recommendedName>
</protein>
<dbReference type="InterPro" id="IPR029058">
    <property type="entry name" value="AB_hydrolase_fold"/>
</dbReference>
<sequence length="294" mass="32210">MLKRKRIFVFGGILSLFLSVSMSAQKVVKLWGGNPPTVNGITESEKYEKASGWVTNVSVPELHIYLPDGTNNTGMAVVICPGGGYAGLAFDHEGVQFAQWLNKQGIAGIILKYRMPNKHKEIPLDDAWQAMRYVRSHAAELGIKSDKIGIAGFSAGGHLAATASTHFATSGVSTRPDFSILFYPVITMQVATHGGSKYNLLGENASQADTYTFSNEKQVNVNTPPAILLLSDDDDSVQPANSIAYYDALKMNNIAATMYIFPEGGHGWGMRENFKYHTQMLTLLQMWLKDIQAK</sequence>
<dbReference type="SUPFAM" id="SSF53474">
    <property type="entry name" value="alpha/beta-Hydrolases"/>
    <property type="match status" value="1"/>
</dbReference>
<evidence type="ECO:0000313" key="5">
    <source>
        <dbReference type="Proteomes" id="UP000006420"/>
    </source>
</evidence>
<keyword evidence="2" id="KW-0732">Signal</keyword>
<keyword evidence="5" id="KW-1185">Reference proteome</keyword>
<dbReference type="Gene3D" id="3.40.50.1820">
    <property type="entry name" value="alpha/beta hydrolase"/>
    <property type="match status" value="1"/>
</dbReference>
<dbReference type="HOGENOM" id="CLU_012494_5_1_10"/>
<evidence type="ECO:0000313" key="4">
    <source>
        <dbReference type="EMBL" id="EGK05696.1"/>
    </source>
</evidence>
<evidence type="ECO:0000256" key="2">
    <source>
        <dbReference type="SAM" id="SignalP"/>
    </source>
</evidence>
<reference evidence="4 5" key="1">
    <citation type="submission" date="2011-04" db="EMBL/GenBank/DDBJ databases">
        <title>The Genome Sequence of Dysgonomonas mossii DSM 22836.</title>
        <authorList>
            <consortium name="The Broad Institute Genome Sequencing Platform"/>
            <person name="Earl A."/>
            <person name="Ward D."/>
            <person name="Feldgarden M."/>
            <person name="Gevers D."/>
            <person name="Pudlo N."/>
            <person name="Martens E."/>
            <person name="Allen-Vercoe E."/>
            <person name="Young S.K."/>
            <person name="Zeng Q."/>
            <person name="Gargeya S."/>
            <person name="Fitzgerald M."/>
            <person name="Haas B."/>
            <person name="Abouelleil A."/>
            <person name="Alvarado L."/>
            <person name="Arachchi H.M."/>
            <person name="Berlin A."/>
            <person name="Brown A."/>
            <person name="Chapman S.B."/>
            <person name="Chen Z."/>
            <person name="Dunbar C."/>
            <person name="Freedman E."/>
            <person name="Gearin G."/>
            <person name="Gellesch M."/>
            <person name="Goldberg J."/>
            <person name="Griggs A."/>
            <person name="Gujja S."/>
            <person name="Heiman D."/>
            <person name="Howarth C."/>
            <person name="Larson L."/>
            <person name="Lui A."/>
            <person name="MacDonald P.J.P."/>
            <person name="Mehta T."/>
            <person name="Montmayeur A."/>
            <person name="Murphy C."/>
            <person name="Neiman D."/>
            <person name="Pearson M."/>
            <person name="Priest M."/>
            <person name="Roberts A."/>
            <person name="Saif S."/>
            <person name="Shea T."/>
            <person name="Shenoy N."/>
            <person name="Sisk P."/>
            <person name="Stolte C."/>
            <person name="Sykes S."/>
            <person name="Yandava C."/>
            <person name="Wortman J."/>
            <person name="Nusbaum C."/>
            <person name="Birren B."/>
        </authorList>
    </citation>
    <scope>NUCLEOTIDE SEQUENCE [LARGE SCALE GENOMIC DNA]</scope>
    <source>
        <strain evidence="4 5">DSM 22836</strain>
    </source>
</reference>
<dbReference type="EMBL" id="ADLW01000013">
    <property type="protein sequence ID" value="EGK05696.1"/>
    <property type="molecule type" value="Genomic_DNA"/>
</dbReference>
<organism evidence="4 5">
    <name type="scientific">Dysgonomonas mossii DSM 22836</name>
    <dbReference type="NCBI Taxonomy" id="742767"/>
    <lineage>
        <taxon>Bacteria</taxon>
        <taxon>Pseudomonadati</taxon>
        <taxon>Bacteroidota</taxon>
        <taxon>Bacteroidia</taxon>
        <taxon>Bacteroidales</taxon>
        <taxon>Dysgonomonadaceae</taxon>
        <taxon>Dysgonomonas</taxon>
    </lineage>
</organism>
<dbReference type="AlphaFoldDB" id="F8X2K6"/>
<proteinExistence type="predicted"/>
<accession>F8X2K6</accession>
<feature type="signal peptide" evidence="2">
    <location>
        <begin position="1"/>
        <end position="24"/>
    </location>
</feature>
<dbReference type="GeneID" id="78083124"/>
<dbReference type="Pfam" id="PF20434">
    <property type="entry name" value="BD-FAE"/>
    <property type="match status" value="1"/>
</dbReference>
<dbReference type="Proteomes" id="UP000006420">
    <property type="component" value="Unassembled WGS sequence"/>
</dbReference>
<feature type="domain" description="BD-FAE-like" evidence="3">
    <location>
        <begin position="62"/>
        <end position="248"/>
    </location>
</feature>
<dbReference type="GO" id="GO:0016787">
    <property type="term" value="F:hydrolase activity"/>
    <property type="evidence" value="ECO:0007669"/>
    <property type="project" value="UniProtKB-KW"/>
</dbReference>
<evidence type="ECO:0000256" key="1">
    <source>
        <dbReference type="ARBA" id="ARBA00022801"/>
    </source>
</evidence>
<feature type="chain" id="PRO_5003380096" description="BD-FAE-like domain-containing protein" evidence="2">
    <location>
        <begin position="25"/>
        <end position="294"/>
    </location>
</feature>